<keyword evidence="1" id="KW-0472">Membrane</keyword>
<comment type="subcellular location">
    <subcellularLocation>
        <location evidence="1">Membrane</location>
        <topology evidence="1">Multi-pass membrane protein</topology>
    </subcellularLocation>
</comment>
<dbReference type="InterPro" id="IPR004345">
    <property type="entry name" value="TB2_DP1_HVA22"/>
</dbReference>
<dbReference type="PANTHER" id="PTHR12300:SF177">
    <property type="entry name" value="PROTEIN YOP1"/>
    <property type="match status" value="1"/>
</dbReference>
<comment type="similarity">
    <text evidence="1">Belongs to the DP1 family.</text>
</comment>
<evidence type="ECO:0000256" key="1">
    <source>
        <dbReference type="RuleBase" id="RU362006"/>
    </source>
</evidence>
<reference evidence="3" key="1">
    <citation type="journal article" date="2020" name="Stud. Mycol.">
        <title>101 Dothideomycetes genomes: a test case for predicting lifestyles and emergence of pathogens.</title>
        <authorList>
            <person name="Haridas S."/>
            <person name="Albert R."/>
            <person name="Binder M."/>
            <person name="Bloem J."/>
            <person name="Labutti K."/>
            <person name="Salamov A."/>
            <person name="Andreopoulos B."/>
            <person name="Baker S."/>
            <person name="Barry K."/>
            <person name="Bills G."/>
            <person name="Bluhm B."/>
            <person name="Cannon C."/>
            <person name="Castanera R."/>
            <person name="Culley D."/>
            <person name="Daum C."/>
            <person name="Ezra D."/>
            <person name="Gonzalez J."/>
            <person name="Henrissat B."/>
            <person name="Kuo A."/>
            <person name="Liang C."/>
            <person name="Lipzen A."/>
            <person name="Lutzoni F."/>
            <person name="Magnuson J."/>
            <person name="Mondo S."/>
            <person name="Nolan M."/>
            <person name="Ohm R."/>
            <person name="Pangilinan J."/>
            <person name="Park H.-J."/>
            <person name="Ramirez L."/>
            <person name="Alfaro M."/>
            <person name="Sun H."/>
            <person name="Tritt A."/>
            <person name="Yoshinaga Y."/>
            <person name="Zwiers L.-H."/>
            <person name="Turgeon B."/>
            <person name="Goodwin S."/>
            <person name="Spatafora J."/>
            <person name="Crous P."/>
            <person name="Grigoriev I."/>
        </authorList>
    </citation>
    <scope>NUCLEOTIDE SEQUENCE</scope>
    <source>
        <strain evidence="3">CBS 130266</strain>
    </source>
</reference>
<comment type="caution">
    <text evidence="1">Lacks conserved residue(s) required for the propagation of feature annotation.</text>
</comment>
<name>A0A9P4NTP3_9PEZI</name>
<dbReference type="Pfam" id="PF03134">
    <property type="entry name" value="TB2_DP1_HVA22"/>
    <property type="match status" value="1"/>
</dbReference>
<dbReference type="OrthoDB" id="434647at2759"/>
<dbReference type="EMBL" id="MU007033">
    <property type="protein sequence ID" value="KAF2431193.1"/>
    <property type="molecule type" value="Genomic_DNA"/>
</dbReference>
<dbReference type="Proteomes" id="UP000800235">
    <property type="component" value="Unassembled WGS sequence"/>
</dbReference>
<dbReference type="GO" id="GO:0016020">
    <property type="term" value="C:membrane"/>
    <property type="evidence" value="ECO:0007669"/>
    <property type="project" value="UniProtKB-SubCell"/>
</dbReference>
<sequence length="313" mass="35003">MFSLIADLLTTITTVLFPIFASYKALRTSDPAQLTPWLMYWVVLSIALLLESTFSFVLTWIPFYAWLRLFGHIYLVLPGKQGATQLYQIYIHPFLTEYESDIDTFISSAHDRARAAGWQYLKQAIEWFKVTILGNQPRPQTPPNTRQGSYAQQLLSRFNLPSARDGLAAPAGDFYGLLASVLQTTALSGANRDMQAEDLSASGTLIPSNIESNEERMTYVSTQRERLMVLLRAFDKEAFNLQGEGSSISREKSTDGLAKSRSELDFDKIEKEEIRGENKAGKPVQGSWMPWNWAGKGPAPEDAGRSSGVDISQ</sequence>
<keyword evidence="4" id="KW-1185">Reference proteome</keyword>
<keyword evidence="1" id="KW-1133">Transmembrane helix</keyword>
<feature type="transmembrane region" description="Helical" evidence="1">
    <location>
        <begin position="37"/>
        <end position="67"/>
    </location>
</feature>
<feature type="compositionally biased region" description="Basic and acidic residues" evidence="2">
    <location>
        <begin position="249"/>
        <end position="280"/>
    </location>
</feature>
<comment type="caution">
    <text evidence="3">The sequence shown here is derived from an EMBL/GenBank/DDBJ whole genome shotgun (WGS) entry which is preliminary data.</text>
</comment>
<protein>
    <recommendedName>
        <fullName evidence="1">Protein YOP1</fullName>
    </recommendedName>
</protein>
<dbReference type="PANTHER" id="PTHR12300">
    <property type="entry name" value="HVA22-LIKE PROTEINS"/>
    <property type="match status" value="1"/>
</dbReference>
<evidence type="ECO:0000256" key="2">
    <source>
        <dbReference type="SAM" id="MobiDB-lite"/>
    </source>
</evidence>
<evidence type="ECO:0000313" key="4">
    <source>
        <dbReference type="Proteomes" id="UP000800235"/>
    </source>
</evidence>
<feature type="region of interest" description="Disordered" evidence="2">
    <location>
        <begin position="245"/>
        <end position="313"/>
    </location>
</feature>
<proteinExistence type="inferred from homology"/>
<keyword evidence="1" id="KW-0812">Transmembrane</keyword>
<accession>A0A9P4NTP3</accession>
<evidence type="ECO:0000313" key="3">
    <source>
        <dbReference type="EMBL" id="KAF2431193.1"/>
    </source>
</evidence>
<dbReference type="AlphaFoldDB" id="A0A9P4NTP3"/>
<gene>
    <name evidence="3" type="ORF">EJ08DRAFT_190810</name>
</gene>
<organism evidence="3 4">
    <name type="scientific">Tothia fuscella</name>
    <dbReference type="NCBI Taxonomy" id="1048955"/>
    <lineage>
        <taxon>Eukaryota</taxon>
        <taxon>Fungi</taxon>
        <taxon>Dikarya</taxon>
        <taxon>Ascomycota</taxon>
        <taxon>Pezizomycotina</taxon>
        <taxon>Dothideomycetes</taxon>
        <taxon>Pleosporomycetidae</taxon>
        <taxon>Venturiales</taxon>
        <taxon>Cylindrosympodiaceae</taxon>
        <taxon>Tothia</taxon>
    </lineage>
</organism>